<dbReference type="Proteomes" id="UP001177140">
    <property type="component" value="Unassembled WGS sequence"/>
</dbReference>
<evidence type="ECO:0000256" key="2">
    <source>
        <dbReference type="ARBA" id="ARBA00022490"/>
    </source>
</evidence>
<reference evidence="6" key="1">
    <citation type="submission" date="2022-03" db="EMBL/GenBank/DDBJ databases">
        <title>A functionally conserved STORR gene fusion in Papaver species that diverged 16.8 million years ago.</title>
        <authorList>
            <person name="Catania T."/>
        </authorList>
    </citation>
    <scope>NUCLEOTIDE SEQUENCE</scope>
    <source>
        <strain evidence="6">S-191538</strain>
    </source>
</reference>
<dbReference type="InterPro" id="IPR007052">
    <property type="entry name" value="CS_dom"/>
</dbReference>
<gene>
    <name evidence="6" type="ORF">MKW94_010929</name>
</gene>
<evidence type="ECO:0000256" key="4">
    <source>
        <dbReference type="SAM" id="MobiDB-lite"/>
    </source>
</evidence>
<comment type="function">
    <text evidence="3">Small heat shock protein required for the establishment of auxin gradients and for patterning of the apical domain of the embryo. Involved in the specification of the cotyledon primordia. Also required for normal inflorescence and floral meristem function, normal developmental patterning and thermotolerance. Acts as a molecular chaperone.</text>
</comment>
<dbReference type="PROSITE" id="PS51203">
    <property type="entry name" value="CS"/>
    <property type="match status" value="1"/>
</dbReference>
<dbReference type="AlphaFoldDB" id="A0AA42B4E4"/>
<dbReference type="GO" id="GO:0051082">
    <property type="term" value="F:unfolded protein binding"/>
    <property type="evidence" value="ECO:0007669"/>
    <property type="project" value="TreeGrafter"/>
</dbReference>
<name>A0AA42B4E4_PAPNU</name>
<dbReference type="Gene3D" id="2.60.40.790">
    <property type="match status" value="1"/>
</dbReference>
<accession>A0AA42B4E4</accession>
<feature type="compositionally biased region" description="Low complexity" evidence="4">
    <location>
        <begin position="7"/>
        <end position="17"/>
    </location>
</feature>
<dbReference type="GO" id="GO:0006457">
    <property type="term" value="P:protein folding"/>
    <property type="evidence" value="ECO:0007669"/>
    <property type="project" value="TreeGrafter"/>
</dbReference>
<evidence type="ECO:0000313" key="7">
    <source>
        <dbReference type="Proteomes" id="UP001177140"/>
    </source>
</evidence>
<keyword evidence="7" id="KW-1185">Reference proteome</keyword>
<dbReference type="InterPro" id="IPR008978">
    <property type="entry name" value="HSP20-like_chaperone"/>
</dbReference>
<sequence length="237" mass="27006">MQKKKPSSSSSSPSSSSVGADDEVLKSILDRKISDLFEDDDVESFVLAVKEMESQLKAVAPEKEESKRRVQNKGKGWDMDTCSWTQSLQEVIVKVPVSEDTVSAAVAFEIKENHLKVGLKDNDPPILDEDLFQTVEVDECFWSMERGSSSRFICIILTKQNQMEWWKYLVKGEPEIDTQKVEPAETSCELPDMDPETRKYLTMFDPLQKNMGLPPKEEAQKQEMLEKFMAAHPEICF</sequence>
<feature type="region of interest" description="Disordered" evidence="4">
    <location>
        <begin position="1"/>
        <end position="21"/>
    </location>
</feature>
<organism evidence="6 7">
    <name type="scientific">Papaver nudicaule</name>
    <name type="common">Iceland poppy</name>
    <dbReference type="NCBI Taxonomy" id="74823"/>
    <lineage>
        <taxon>Eukaryota</taxon>
        <taxon>Viridiplantae</taxon>
        <taxon>Streptophyta</taxon>
        <taxon>Embryophyta</taxon>
        <taxon>Tracheophyta</taxon>
        <taxon>Spermatophyta</taxon>
        <taxon>Magnoliopsida</taxon>
        <taxon>Ranunculales</taxon>
        <taxon>Papaveraceae</taxon>
        <taxon>Papaveroideae</taxon>
        <taxon>Papaver</taxon>
    </lineage>
</organism>
<dbReference type="FunFam" id="2.60.40.790:FF:000001">
    <property type="entry name" value="Nuclear migration protein nudC"/>
    <property type="match status" value="1"/>
</dbReference>
<proteinExistence type="predicted"/>
<dbReference type="InterPro" id="IPR037898">
    <property type="entry name" value="NudC_fam"/>
</dbReference>
<dbReference type="Pfam" id="PF04969">
    <property type="entry name" value="CS"/>
    <property type="match status" value="1"/>
</dbReference>
<dbReference type="GO" id="GO:0005737">
    <property type="term" value="C:cytoplasm"/>
    <property type="evidence" value="ECO:0007669"/>
    <property type="project" value="TreeGrafter"/>
</dbReference>
<keyword evidence="2" id="KW-0963">Cytoplasm</keyword>
<evidence type="ECO:0000259" key="5">
    <source>
        <dbReference type="PROSITE" id="PS51203"/>
    </source>
</evidence>
<evidence type="ECO:0000256" key="3">
    <source>
        <dbReference type="ARBA" id="ARBA00053226"/>
    </source>
</evidence>
<comment type="caution">
    <text evidence="6">The sequence shown here is derived from an EMBL/GenBank/DDBJ whole genome shotgun (WGS) entry which is preliminary data.</text>
</comment>
<dbReference type="EMBL" id="JAJJMA010334053">
    <property type="protein sequence ID" value="MCL7051000.1"/>
    <property type="molecule type" value="Genomic_DNA"/>
</dbReference>
<comment type="subcellular location">
    <subcellularLocation>
        <location evidence="1">Cytoplasmic granule</location>
    </subcellularLocation>
</comment>
<evidence type="ECO:0000313" key="6">
    <source>
        <dbReference type="EMBL" id="MCL7051000.1"/>
    </source>
</evidence>
<dbReference type="PANTHER" id="PTHR12356">
    <property type="entry name" value="NUCLEAR MOVEMENT PROTEIN NUDC"/>
    <property type="match status" value="1"/>
</dbReference>
<protein>
    <recommendedName>
        <fullName evidence="5">CS domain-containing protein</fullName>
    </recommendedName>
</protein>
<dbReference type="PANTHER" id="PTHR12356:SF3">
    <property type="entry name" value="NUCLEAR MIGRATION PROTEIN NUDC"/>
    <property type="match status" value="1"/>
</dbReference>
<dbReference type="CDD" id="cd06467">
    <property type="entry name" value="p23_NUDC_like"/>
    <property type="match status" value="1"/>
</dbReference>
<dbReference type="SUPFAM" id="SSF49764">
    <property type="entry name" value="HSP20-like chaperones"/>
    <property type="match status" value="1"/>
</dbReference>
<feature type="domain" description="CS" evidence="5">
    <location>
        <begin position="77"/>
        <end position="170"/>
    </location>
</feature>
<evidence type="ECO:0000256" key="1">
    <source>
        <dbReference type="ARBA" id="ARBA00004463"/>
    </source>
</evidence>